<dbReference type="NCBIfam" id="TIGR03885">
    <property type="entry name" value="flavin_revert"/>
    <property type="match status" value="1"/>
</dbReference>
<dbReference type="InterPro" id="IPR050564">
    <property type="entry name" value="F420-G6PD/mer"/>
</dbReference>
<dbReference type="Gene3D" id="3.20.20.30">
    <property type="entry name" value="Luciferase-like domain"/>
    <property type="match status" value="1"/>
</dbReference>
<dbReference type="InterPro" id="IPR036661">
    <property type="entry name" value="Luciferase-like_sf"/>
</dbReference>
<evidence type="ECO:0000256" key="1">
    <source>
        <dbReference type="ARBA" id="ARBA00023002"/>
    </source>
</evidence>
<dbReference type="NCBIfam" id="TIGR03557">
    <property type="entry name" value="F420_G6P_family"/>
    <property type="match status" value="1"/>
</dbReference>
<protein>
    <submittedName>
        <fullName evidence="3">Putative non-F420 flavinoid oxidoreductase</fullName>
    </submittedName>
</protein>
<dbReference type="Pfam" id="PF00296">
    <property type="entry name" value="Bac_luciferase"/>
    <property type="match status" value="1"/>
</dbReference>
<dbReference type="SUPFAM" id="SSF51679">
    <property type="entry name" value="Bacterial luciferase-like"/>
    <property type="match status" value="1"/>
</dbReference>
<comment type="caution">
    <text evidence="3">The sequence shown here is derived from an EMBL/GenBank/DDBJ whole genome shotgun (WGS) entry which is preliminary data.</text>
</comment>
<keyword evidence="4" id="KW-1185">Reference proteome</keyword>
<dbReference type="InterPro" id="IPR023907">
    <property type="entry name" value="Non-F420_Flavin_OxRdtase"/>
</dbReference>
<feature type="domain" description="Luciferase-like" evidence="2">
    <location>
        <begin position="4"/>
        <end position="294"/>
    </location>
</feature>
<evidence type="ECO:0000313" key="4">
    <source>
        <dbReference type="Proteomes" id="UP000527143"/>
    </source>
</evidence>
<accession>A0A840YRI3</accession>
<proteinExistence type="predicted"/>
<dbReference type="RefSeq" id="WP_184090691.1">
    <property type="nucleotide sequence ID" value="NZ_JACIJF010000015.1"/>
</dbReference>
<dbReference type="AlphaFoldDB" id="A0A840YRI3"/>
<gene>
    <name evidence="3" type="ORF">FHT02_003589</name>
</gene>
<organism evidence="3 4">
    <name type="scientific">Sphingomonas xinjiangensis</name>
    <dbReference type="NCBI Taxonomy" id="643568"/>
    <lineage>
        <taxon>Bacteria</taxon>
        <taxon>Pseudomonadati</taxon>
        <taxon>Pseudomonadota</taxon>
        <taxon>Alphaproteobacteria</taxon>
        <taxon>Sphingomonadales</taxon>
        <taxon>Sphingomonadaceae</taxon>
        <taxon>Sphingomonas</taxon>
    </lineage>
</organism>
<dbReference type="CDD" id="cd01097">
    <property type="entry name" value="Tetrahydromethanopterin_reductase"/>
    <property type="match status" value="1"/>
</dbReference>
<reference evidence="3 4" key="1">
    <citation type="submission" date="2020-08" db="EMBL/GenBank/DDBJ databases">
        <title>Genomic Encyclopedia of Type Strains, Phase IV (KMG-IV): sequencing the most valuable type-strain genomes for metagenomic binning, comparative biology and taxonomic classification.</title>
        <authorList>
            <person name="Goeker M."/>
        </authorList>
    </citation>
    <scope>NUCLEOTIDE SEQUENCE [LARGE SCALE GENOMIC DNA]</scope>
    <source>
        <strain evidence="3 4">DSM 26736</strain>
    </source>
</reference>
<dbReference type="PANTHER" id="PTHR43244">
    <property type="match status" value="1"/>
</dbReference>
<dbReference type="EMBL" id="JACIJF010000015">
    <property type="protein sequence ID" value="MBB5712331.1"/>
    <property type="molecule type" value="Genomic_DNA"/>
</dbReference>
<dbReference type="Proteomes" id="UP000527143">
    <property type="component" value="Unassembled WGS sequence"/>
</dbReference>
<sequence>MTRIGYHCSHEQFGPRELLDLVIQAERAGFDCASASDHFHPWSARQGQSGFVWSWLGAAMERTQLPFRTVSAPGYRYHPAILAQAGATLSTMYPDRLWMALGTGQRLNEAITGMPWPQKQERQAMLMECVEVMRALWAGETVTHLGRITVQDATLFTRPERAPLAIGAATTADTARWLGTWADGMITLAGGPVDQLRSVIDAFREGGGGDKPVLAQAKLAWGPDEAVLRQDAFSQWGTNLIAGQVVWEIPQPSHFEEIAALLSPADLDKTVRVSTDLHQHAEWLNQYARAGVDELILHNIASNQAAFLEAFGAHVLPQLAGPATH</sequence>
<evidence type="ECO:0000313" key="3">
    <source>
        <dbReference type="EMBL" id="MBB5712331.1"/>
    </source>
</evidence>
<keyword evidence="1" id="KW-0560">Oxidoreductase</keyword>
<name>A0A840YRI3_9SPHN</name>
<dbReference type="PANTHER" id="PTHR43244:SF1">
    <property type="entry name" value="5,10-METHYLENETETRAHYDROMETHANOPTERIN REDUCTASE"/>
    <property type="match status" value="1"/>
</dbReference>
<evidence type="ECO:0000259" key="2">
    <source>
        <dbReference type="Pfam" id="PF00296"/>
    </source>
</evidence>
<dbReference type="InterPro" id="IPR019945">
    <property type="entry name" value="F420_G6P_DH-rel"/>
</dbReference>
<dbReference type="GO" id="GO:0016705">
    <property type="term" value="F:oxidoreductase activity, acting on paired donors, with incorporation or reduction of molecular oxygen"/>
    <property type="evidence" value="ECO:0007669"/>
    <property type="project" value="InterPro"/>
</dbReference>
<dbReference type="InterPro" id="IPR011251">
    <property type="entry name" value="Luciferase-like_dom"/>
</dbReference>